<accession>A0A432VAP8</accession>
<name>A0A432VAP8_9HYPH</name>
<reference evidence="2 3" key="1">
    <citation type="submission" date="2018-11" db="EMBL/GenBank/DDBJ databases">
        <title>Pseudaminobacter arsenicus sp. nov., an arsenic-resistant bacterium isolated from arsenic-rich aquifers.</title>
        <authorList>
            <person name="Mu Y."/>
        </authorList>
    </citation>
    <scope>NUCLEOTIDE SEQUENCE [LARGE SCALE GENOMIC DNA]</scope>
    <source>
        <strain evidence="2 3">CB3</strain>
    </source>
</reference>
<sequence>MRLLDLVVRLEWLAIFAAAVAFYAFTGGSWVFFLLLFLAPDLSMIGYLAGPRAGALAYNMFHTVVGPLCLIGLGSVFGHALLFQLGAIWMAHIGFDRVLGYGLKAATSFHETHMGRIGRKQLNP</sequence>
<evidence type="ECO:0000313" key="3">
    <source>
        <dbReference type="Proteomes" id="UP000281647"/>
    </source>
</evidence>
<dbReference type="OrthoDB" id="9813911at2"/>
<comment type="caution">
    <text evidence="2">The sequence shown here is derived from an EMBL/GenBank/DDBJ whole genome shotgun (WGS) entry which is preliminary data.</text>
</comment>
<dbReference type="InterPro" id="IPR025356">
    <property type="entry name" value="DUF4260"/>
</dbReference>
<dbReference type="Pfam" id="PF14079">
    <property type="entry name" value="DUF4260"/>
    <property type="match status" value="1"/>
</dbReference>
<feature type="transmembrane region" description="Helical" evidence="1">
    <location>
        <begin position="12"/>
        <end position="39"/>
    </location>
</feature>
<dbReference type="Proteomes" id="UP000281647">
    <property type="component" value="Unassembled WGS sequence"/>
</dbReference>
<dbReference type="EMBL" id="RKST01000002">
    <property type="protein sequence ID" value="RUM99185.1"/>
    <property type="molecule type" value="Genomic_DNA"/>
</dbReference>
<dbReference type="AlphaFoldDB" id="A0A432VAP8"/>
<keyword evidence="1" id="KW-0472">Membrane</keyword>
<dbReference type="RefSeq" id="WP_128624177.1">
    <property type="nucleotide sequence ID" value="NZ_ML133508.1"/>
</dbReference>
<organism evidence="2 3">
    <name type="scientific">Borborobacter arsenicus</name>
    <dbReference type="NCBI Taxonomy" id="1851146"/>
    <lineage>
        <taxon>Bacteria</taxon>
        <taxon>Pseudomonadati</taxon>
        <taxon>Pseudomonadota</taxon>
        <taxon>Alphaproteobacteria</taxon>
        <taxon>Hyphomicrobiales</taxon>
        <taxon>Phyllobacteriaceae</taxon>
        <taxon>Borborobacter</taxon>
    </lineage>
</organism>
<proteinExistence type="predicted"/>
<keyword evidence="3" id="KW-1185">Reference proteome</keyword>
<gene>
    <name evidence="2" type="ORF">EET67_03180</name>
</gene>
<feature type="transmembrane region" description="Helical" evidence="1">
    <location>
        <begin position="59"/>
        <end position="83"/>
    </location>
</feature>
<protein>
    <submittedName>
        <fullName evidence="2">DUF4260 family protein</fullName>
    </submittedName>
</protein>
<keyword evidence="1" id="KW-1133">Transmembrane helix</keyword>
<evidence type="ECO:0000313" key="2">
    <source>
        <dbReference type="EMBL" id="RUM99185.1"/>
    </source>
</evidence>
<keyword evidence="1" id="KW-0812">Transmembrane</keyword>
<evidence type="ECO:0000256" key="1">
    <source>
        <dbReference type="SAM" id="Phobius"/>
    </source>
</evidence>